<dbReference type="Gene3D" id="3.40.1010.10">
    <property type="entry name" value="Cobalt-precorrin-4 Transmethylase, Domain 1"/>
    <property type="match status" value="1"/>
</dbReference>
<keyword evidence="8" id="KW-1185">Reference proteome</keyword>
<gene>
    <name evidence="7" type="ORF">ATO3_14805</name>
</gene>
<dbReference type="SUPFAM" id="SSF53790">
    <property type="entry name" value="Tetrapyrrole methylase"/>
    <property type="match status" value="1"/>
</dbReference>
<dbReference type="Pfam" id="PF00590">
    <property type="entry name" value="TP_methylase"/>
    <property type="match status" value="1"/>
</dbReference>
<dbReference type="InterPro" id="IPR000878">
    <property type="entry name" value="4pyrrol_Mease"/>
</dbReference>
<keyword evidence="5" id="KW-0949">S-adenosyl-L-methionine</keyword>
<evidence type="ECO:0000313" key="7">
    <source>
        <dbReference type="EMBL" id="OWU72951.1"/>
    </source>
</evidence>
<evidence type="ECO:0000259" key="6">
    <source>
        <dbReference type="Pfam" id="PF00590"/>
    </source>
</evidence>
<dbReference type="InterPro" id="IPR006365">
    <property type="entry name" value="Cbl_synth_CobL"/>
</dbReference>
<dbReference type="PANTHER" id="PTHR43182">
    <property type="entry name" value="COBALT-PRECORRIN-6B C(15)-METHYLTRANSFERASE (DECARBOXYLATING)"/>
    <property type="match status" value="1"/>
</dbReference>
<dbReference type="Gene3D" id="3.40.50.150">
    <property type="entry name" value="Vaccinia Virus protein VP39"/>
    <property type="match status" value="1"/>
</dbReference>
<dbReference type="GO" id="GO:0032259">
    <property type="term" value="P:methylation"/>
    <property type="evidence" value="ECO:0007669"/>
    <property type="project" value="UniProtKB-KW"/>
</dbReference>
<reference evidence="7 8" key="1">
    <citation type="submission" date="2013-04" db="EMBL/GenBank/DDBJ databases">
        <title>Oceanicola sp. 22II1-22F33 Genome Sequencing.</title>
        <authorList>
            <person name="Lai Q."/>
            <person name="Li G."/>
            <person name="Shao Z."/>
        </authorList>
    </citation>
    <scope>NUCLEOTIDE SEQUENCE [LARGE SCALE GENOMIC DNA]</scope>
    <source>
        <strain evidence="7 8">22II1-22F33</strain>
    </source>
</reference>
<evidence type="ECO:0000256" key="3">
    <source>
        <dbReference type="ARBA" id="ARBA00022603"/>
    </source>
</evidence>
<comment type="caution">
    <text evidence="7">The sequence shown here is derived from an EMBL/GenBank/DDBJ whole genome shotgun (WGS) entry which is preliminary data.</text>
</comment>
<evidence type="ECO:0000313" key="8">
    <source>
        <dbReference type="Proteomes" id="UP000215377"/>
    </source>
</evidence>
<dbReference type="EMBL" id="AQQR01000005">
    <property type="protein sequence ID" value="OWU72951.1"/>
    <property type="molecule type" value="Genomic_DNA"/>
</dbReference>
<evidence type="ECO:0000256" key="4">
    <source>
        <dbReference type="ARBA" id="ARBA00022679"/>
    </source>
</evidence>
<dbReference type="Proteomes" id="UP000215377">
    <property type="component" value="Unassembled WGS sequence"/>
</dbReference>
<protein>
    <submittedName>
        <fullName evidence="7">Precorrin-6Y methyltransferase</fullName>
    </submittedName>
</protein>
<evidence type="ECO:0000256" key="1">
    <source>
        <dbReference type="ARBA" id="ARBA00004953"/>
    </source>
</evidence>
<organism evidence="7 8">
    <name type="scientific">Marinibacterium profundimaris</name>
    <dbReference type="NCBI Taxonomy" id="1679460"/>
    <lineage>
        <taxon>Bacteria</taxon>
        <taxon>Pseudomonadati</taxon>
        <taxon>Pseudomonadota</taxon>
        <taxon>Alphaproteobacteria</taxon>
        <taxon>Rhodobacterales</taxon>
        <taxon>Paracoccaceae</taxon>
        <taxon>Marinibacterium</taxon>
    </lineage>
</organism>
<dbReference type="NCBIfam" id="TIGR02467">
    <property type="entry name" value="CbiE"/>
    <property type="match status" value="1"/>
</dbReference>
<evidence type="ECO:0000256" key="5">
    <source>
        <dbReference type="ARBA" id="ARBA00022691"/>
    </source>
</evidence>
<accession>A0A225NLN1</accession>
<dbReference type="PANTHER" id="PTHR43182:SF1">
    <property type="entry name" value="COBALT-PRECORRIN-7 C(5)-METHYLTRANSFERASE"/>
    <property type="match status" value="1"/>
</dbReference>
<dbReference type="RefSeq" id="WP_088650649.1">
    <property type="nucleotide sequence ID" value="NZ_AQQR01000005.1"/>
</dbReference>
<dbReference type="InterPro" id="IPR012818">
    <property type="entry name" value="CbiE"/>
</dbReference>
<keyword evidence="4 7" id="KW-0808">Transferase</keyword>
<name>A0A225NLN1_9RHOB</name>
<comment type="pathway">
    <text evidence="1">Cofactor biosynthesis; adenosylcobalamin biosynthesis.</text>
</comment>
<keyword evidence="3 7" id="KW-0489">Methyltransferase</keyword>
<dbReference type="CDD" id="cd02440">
    <property type="entry name" value="AdoMet_MTases"/>
    <property type="match status" value="1"/>
</dbReference>
<dbReference type="UniPathway" id="UPA00148"/>
<dbReference type="CDD" id="cd11644">
    <property type="entry name" value="Precorrin-6Y-MT"/>
    <property type="match status" value="1"/>
</dbReference>
<dbReference type="PIRSF" id="PIRSF036428">
    <property type="entry name" value="CobL"/>
    <property type="match status" value="1"/>
</dbReference>
<evidence type="ECO:0000256" key="2">
    <source>
        <dbReference type="ARBA" id="ARBA00022573"/>
    </source>
</evidence>
<dbReference type="InterPro" id="IPR035996">
    <property type="entry name" value="4pyrrol_Methylase_sf"/>
</dbReference>
<dbReference type="InterPro" id="IPR014008">
    <property type="entry name" value="Cbl_synth_MTase_CbiT"/>
</dbReference>
<dbReference type="GO" id="GO:0008276">
    <property type="term" value="F:protein methyltransferase activity"/>
    <property type="evidence" value="ECO:0007669"/>
    <property type="project" value="InterPro"/>
</dbReference>
<dbReference type="InterPro" id="IPR050714">
    <property type="entry name" value="Cobalamin_biosynth_MTase"/>
</dbReference>
<dbReference type="AlphaFoldDB" id="A0A225NLN1"/>
<dbReference type="InterPro" id="IPR014777">
    <property type="entry name" value="4pyrrole_Mease_sub1"/>
</dbReference>
<feature type="domain" description="Tetrapyrrole methylase" evidence="6">
    <location>
        <begin position="7"/>
        <end position="191"/>
    </location>
</feature>
<dbReference type="SUPFAM" id="SSF53335">
    <property type="entry name" value="S-adenosyl-L-methionine-dependent methyltransferases"/>
    <property type="match status" value="1"/>
</dbReference>
<dbReference type="NCBIfam" id="TIGR02469">
    <property type="entry name" value="CbiT"/>
    <property type="match status" value="1"/>
</dbReference>
<sequence>MVGDPWLTIVGLGEDGPEGLPPASRAALEAAEVVMGPPRHLELLGPVGAEVVAWPVPFADGVAQLMEMRGRKVAVLASGDPFWFGAGTALARRLAPGEWRALPGASCFSLAAARLGWGLEGVACLGLHAQPLTRLRPLLAQGERLIVTLRDGAAVAALASYLCETGFGGSELWVMEALGGPRERVSQAKASAVAGGFGHPVVVAAELSDGPALPCAPGLPDELFDHDGQITKRPVRALTLSALAPRPGEHLWDIGGGSGSVAIEWLLTHGRNRATCIEGDAARAQRLQGNAARLGVDRLHCVTGRAPEALEGLEPPDAVFVGGGLSEALLDRLTALPGGTRIVANAVTLESEALLSAARARLGGDLLRIELAQAQPIGTRTGWKSAYPIVQWSVTL</sequence>
<dbReference type="InterPro" id="IPR029063">
    <property type="entry name" value="SAM-dependent_MTases_sf"/>
</dbReference>
<keyword evidence="2" id="KW-0169">Cobalamin biosynthesis</keyword>
<dbReference type="GO" id="GO:0009236">
    <property type="term" value="P:cobalamin biosynthetic process"/>
    <property type="evidence" value="ECO:0007669"/>
    <property type="project" value="UniProtKB-UniPathway"/>
</dbReference>
<dbReference type="OrthoDB" id="9787825at2"/>
<proteinExistence type="predicted"/>